<dbReference type="Pfam" id="PF07739">
    <property type="entry name" value="TipAS"/>
    <property type="match status" value="1"/>
</dbReference>
<keyword evidence="7" id="KW-1185">Reference proteome</keyword>
<dbReference type="GO" id="GO:0003677">
    <property type="term" value="F:DNA binding"/>
    <property type="evidence" value="ECO:0007669"/>
    <property type="project" value="UniProtKB-KW"/>
</dbReference>
<keyword evidence="3" id="KW-0010">Activator</keyword>
<dbReference type="PROSITE" id="PS50937">
    <property type="entry name" value="HTH_MERR_2"/>
    <property type="match status" value="1"/>
</dbReference>
<evidence type="ECO:0000256" key="3">
    <source>
        <dbReference type="ARBA" id="ARBA00023159"/>
    </source>
</evidence>
<evidence type="ECO:0000313" key="6">
    <source>
        <dbReference type="EMBL" id="RZS75122.1"/>
    </source>
</evidence>
<keyword evidence="4" id="KW-0804">Transcription</keyword>
<dbReference type="InterPro" id="IPR012925">
    <property type="entry name" value="TipAS_dom"/>
</dbReference>
<dbReference type="GO" id="GO:0003700">
    <property type="term" value="F:DNA-binding transcription factor activity"/>
    <property type="evidence" value="ECO:0007669"/>
    <property type="project" value="InterPro"/>
</dbReference>
<evidence type="ECO:0000313" key="7">
    <source>
        <dbReference type="Proteomes" id="UP000293874"/>
    </source>
</evidence>
<evidence type="ECO:0000259" key="5">
    <source>
        <dbReference type="PROSITE" id="PS50937"/>
    </source>
</evidence>
<feature type="domain" description="HTH merR-type" evidence="5">
    <location>
        <begin position="2"/>
        <end position="71"/>
    </location>
</feature>
<dbReference type="OrthoDB" id="1894615at2"/>
<dbReference type="InterPro" id="IPR047057">
    <property type="entry name" value="MerR_fam"/>
</dbReference>
<dbReference type="SUPFAM" id="SSF46955">
    <property type="entry name" value="Putative DNA-binding domain"/>
    <property type="match status" value="1"/>
</dbReference>
<dbReference type="InterPro" id="IPR000551">
    <property type="entry name" value="MerR-type_HTH_dom"/>
</dbReference>
<dbReference type="InterPro" id="IPR036244">
    <property type="entry name" value="TipA-like_antibiotic-bd"/>
</dbReference>
<sequence length="257" mass="29677">MKYTVKKLAELAGVSVRTLHHYDQLGLLTPSGRTEAGYRLYGEQELLRLQQILLYKEMDLPLPAIASILDDPAFDMVAALQQHRAMLEERRRRTDLLLETVNKTIQKLTGGSEMITNEELYAGFPKEAAETWRSEAMERWGKQKVEQSEQALRQMSKEDLEKLREEGSAITAGLISHMHRDIGDPEVQQLVHRHYLHILQWWGKKTEEGSLDAYKGLSNLYLMDERYTYVEGKPNLAFTAFLTKAMLFYVDSLSEKR</sequence>
<dbReference type="Gene3D" id="1.10.490.50">
    <property type="entry name" value="Antibiotic binding domain of TipA-like multidrug resistance regulators"/>
    <property type="match status" value="1"/>
</dbReference>
<dbReference type="AlphaFoldDB" id="A0A4Q7N1P3"/>
<proteinExistence type="predicted"/>
<dbReference type="InterPro" id="IPR009061">
    <property type="entry name" value="DNA-bd_dom_put_sf"/>
</dbReference>
<evidence type="ECO:0000256" key="1">
    <source>
        <dbReference type="ARBA" id="ARBA00023015"/>
    </source>
</evidence>
<organism evidence="6 7">
    <name type="scientific">Pseudobacter ginsenosidimutans</name>
    <dbReference type="NCBI Taxonomy" id="661488"/>
    <lineage>
        <taxon>Bacteria</taxon>
        <taxon>Pseudomonadati</taxon>
        <taxon>Bacteroidota</taxon>
        <taxon>Chitinophagia</taxon>
        <taxon>Chitinophagales</taxon>
        <taxon>Chitinophagaceae</taxon>
        <taxon>Pseudobacter</taxon>
    </lineage>
</organism>
<dbReference type="PANTHER" id="PTHR30204:SF90">
    <property type="entry name" value="HTH-TYPE TRANSCRIPTIONAL ACTIVATOR MTA"/>
    <property type="match status" value="1"/>
</dbReference>
<dbReference type="Gene3D" id="1.10.1660.10">
    <property type="match status" value="1"/>
</dbReference>
<reference evidence="6 7" key="1">
    <citation type="submission" date="2019-02" db="EMBL/GenBank/DDBJ databases">
        <title>Genomic Encyclopedia of Type Strains, Phase IV (KMG-IV): sequencing the most valuable type-strain genomes for metagenomic binning, comparative biology and taxonomic classification.</title>
        <authorList>
            <person name="Goeker M."/>
        </authorList>
    </citation>
    <scope>NUCLEOTIDE SEQUENCE [LARGE SCALE GENOMIC DNA]</scope>
    <source>
        <strain evidence="6 7">DSM 18116</strain>
    </source>
</reference>
<name>A0A4Q7N1P3_9BACT</name>
<evidence type="ECO:0000256" key="4">
    <source>
        <dbReference type="ARBA" id="ARBA00023163"/>
    </source>
</evidence>
<accession>A0A4Q7N1P3</accession>
<dbReference type="Pfam" id="PF00376">
    <property type="entry name" value="MerR"/>
    <property type="match status" value="1"/>
</dbReference>
<dbReference type="CDD" id="cd01106">
    <property type="entry name" value="HTH_TipAL-Mta"/>
    <property type="match status" value="1"/>
</dbReference>
<protein>
    <submittedName>
        <fullName evidence="6">DNA-binding transcriptional MerR regulator</fullName>
    </submittedName>
</protein>
<dbReference type="SUPFAM" id="SSF89082">
    <property type="entry name" value="Antibiotic binding domain of TipA-like multidrug resistance regulators"/>
    <property type="match status" value="1"/>
</dbReference>
<evidence type="ECO:0000256" key="2">
    <source>
        <dbReference type="ARBA" id="ARBA00023125"/>
    </source>
</evidence>
<dbReference type="RefSeq" id="WP_130539522.1">
    <property type="nucleotide sequence ID" value="NZ_CP042431.1"/>
</dbReference>
<gene>
    <name evidence="6" type="ORF">EV199_0983</name>
</gene>
<keyword evidence="2 6" id="KW-0238">DNA-binding</keyword>
<keyword evidence="1" id="KW-0805">Transcription regulation</keyword>
<dbReference type="PANTHER" id="PTHR30204">
    <property type="entry name" value="REDOX-CYCLING DRUG-SENSING TRANSCRIPTIONAL ACTIVATOR SOXR"/>
    <property type="match status" value="1"/>
</dbReference>
<dbReference type="EMBL" id="SGXA01000001">
    <property type="protein sequence ID" value="RZS75122.1"/>
    <property type="molecule type" value="Genomic_DNA"/>
</dbReference>
<dbReference type="PRINTS" id="PR00040">
    <property type="entry name" value="HTHMERR"/>
</dbReference>
<dbReference type="Proteomes" id="UP000293874">
    <property type="component" value="Unassembled WGS sequence"/>
</dbReference>
<comment type="caution">
    <text evidence="6">The sequence shown here is derived from an EMBL/GenBank/DDBJ whole genome shotgun (WGS) entry which is preliminary data.</text>
</comment>
<dbReference type="SMART" id="SM00422">
    <property type="entry name" value="HTH_MERR"/>
    <property type="match status" value="1"/>
</dbReference>